<reference evidence="2 3" key="1">
    <citation type="journal article" date="2016" name="Nat. Commun.">
        <title>Thousands of microbial genomes shed light on interconnected biogeochemical processes in an aquifer system.</title>
        <authorList>
            <person name="Anantharaman K."/>
            <person name="Brown C.T."/>
            <person name="Hug L.A."/>
            <person name="Sharon I."/>
            <person name="Castelle C.J."/>
            <person name="Probst A.J."/>
            <person name="Thomas B.C."/>
            <person name="Singh A."/>
            <person name="Wilkins M.J."/>
            <person name="Karaoz U."/>
            <person name="Brodie E.L."/>
            <person name="Williams K.H."/>
            <person name="Hubbard S.S."/>
            <person name="Banfield J.F."/>
        </authorList>
    </citation>
    <scope>NUCLEOTIDE SEQUENCE [LARGE SCALE GENOMIC DNA]</scope>
</reference>
<dbReference type="STRING" id="1798709.A2538_03150"/>
<proteinExistence type="predicted"/>
<dbReference type="AlphaFoldDB" id="A0A1F6PCQ6"/>
<name>A0A1F6PCQ6_9BACT</name>
<evidence type="ECO:0000313" key="3">
    <source>
        <dbReference type="Proteomes" id="UP000178254"/>
    </source>
</evidence>
<evidence type="ECO:0000256" key="1">
    <source>
        <dbReference type="SAM" id="Phobius"/>
    </source>
</evidence>
<dbReference type="Proteomes" id="UP000178254">
    <property type="component" value="Unassembled WGS sequence"/>
</dbReference>
<accession>A0A1F6PCQ6</accession>
<gene>
    <name evidence="2" type="ORF">A2538_03150</name>
</gene>
<dbReference type="EMBL" id="MFRE01000019">
    <property type="protein sequence ID" value="OGH93840.1"/>
    <property type="molecule type" value="Genomic_DNA"/>
</dbReference>
<organism evidence="2 3">
    <name type="scientific">Candidatus Magasanikbacteria bacterium RIFOXYD2_FULL_41_14</name>
    <dbReference type="NCBI Taxonomy" id="1798709"/>
    <lineage>
        <taxon>Bacteria</taxon>
        <taxon>Candidatus Magasanikiibacteriota</taxon>
    </lineage>
</organism>
<evidence type="ECO:0000313" key="2">
    <source>
        <dbReference type="EMBL" id="OGH93840.1"/>
    </source>
</evidence>
<feature type="transmembrane region" description="Helical" evidence="1">
    <location>
        <begin position="81"/>
        <end position="103"/>
    </location>
</feature>
<protein>
    <submittedName>
        <fullName evidence="2">Uncharacterized protein</fullName>
    </submittedName>
</protein>
<comment type="caution">
    <text evidence="2">The sequence shown here is derived from an EMBL/GenBank/DDBJ whole genome shotgun (WGS) entry which is preliminary data.</text>
</comment>
<keyword evidence="1" id="KW-0472">Membrane</keyword>
<keyword evidence="1" id="KW-0812">Transmembrane</keyword>
<keyword evidence="1" id="KW-1133">Transmembrane helix</keyword>
<sequence length="392" mass="42948">MLFFRHKKKTESEPITAVVESMPGEFFGGVNPVVQFKDKPSIINRPAPPLSIPEKKALDSATATGAGKKLHPVNLLLNKKFIFLSASVLFGIFVVGAAGYYFWPYIFAKKSPTSTVPAQNVVTIPNPVTPALVIDTTTVSTEIIPEDLPPVEVAPVLSFADTKIAYPSALLSDSADFDGDDITDVAEELFKTDPAVPDSDGDKYEDGHELYNLYDPIRSEPNRLAESGLVTEYINPVFGYKLDYPINWAVGNVDEQGRDVLFSTLTGENIEARVYDLTAGQTLTDWMANFAPTETVQSLVDFTTAFKDTGMRRSDYLVYYFVRSNRVYVLVYHAAIDSDVINYRSVIKMMARGFRPSGEGQAELTPPIIEESVATSDLAPIGESNVVSSGAL</sequence>